<dbReference type="PATRIC" id="fig|40335.7.peg.1216"/>
<dbReference type="Gene3D" id="3.20.80.10">
    <property type="entry name" value="Regulatory factor, effector binding domain"/>
    <property type="match status" value="1"/>
</dbReference>
<gene>
    <name evidence="2" type="ORF">Ltuc_1153</name>
</gene>
<comment type="caution">
    <text evidence="2">The sequence shown here is derived from an EMBL/GenBank/DDBJ whole genome shotgun (WGS) entry which is preliminary data.</text>
</comment>
<proteinExistence type="predicted"/>
<organism evidence="2 3">
    <name type="scientific">Legionella tucsonensis</name>
    <dbReference type="NCBI Taxonomy" id="40335"/>
    <lineage>
        <taxon>Bacteria</taxon>
        <taxon>Pseudomonadati</taxon>
        <taxon>Pseudomonadota</taxon>
        <taxon>Gammaproteobacteria</taxon>
        <taxon>Legionellales</taxon>
        <taxon>Legionellaceae</taxon>
        <taxon>Legionella</taxon>
    </lineage>
</organism>
<dbReference type="InterPro" id="IPR029442">
    <property type="entry name" value="GyrI-like"/>
</dbReference>
<keyword evidence="3" id="KW-1185">Reference proteome</keyword>
<dbReference type="Proteomes" id="UP000054693">
    <property type="component" value="Unassembled WGS sequence"/>
</dbReference>
<dbReference type="InterPro" id="IPR053182">
    <property type="entry name" value="YobU-like_regulator"/>
</dbReference>
<dbReference type="SUPFAM" id="SSF55136">
    <property type="entry name" value="Probable bacterial effector-binding domain"/>
    <property type="match status" value="1"/>
</dbReference>
<dbReference type="STRING" id="40335.Ltuc_1153"/>
<dbReference type="InterPro" id="IPR010499">
    <property type="entry name" value="AraC_E-bd"/>
</dbReference>
<accession>A0A0W0ZW73</accession>
<sequence>MRQITPELIKVEAFNVVGLRERTSNINEFNPQTAKLPALWDRLHTSQIVTQKLNSLIYGVYSDYESDDKGLYTVTAGLEVNDSKTISYGYSVSIKKGNYLMFKNTGPMPKSIIETWQTIWHFFDTQSNISRTYETDFEVYIGQEQCAVYIGVNMS</sequence>
<evidence type="ECO:0000313" key="3">
    <source>
        <dbReference type="Proteomes" id="UP000054693"/>
    </source>
</evidence>
<dbReference type="PANTHER" id="PTHR36444">
    <property type="entry name" value="TRANSCRIPTIONAL REGULATOR PROTEIN YOBU-RELATED"/>
    <property type="match status" value="1"/>
</dbReference>
<dbReference type="OrthoDB" id="3173400at2"/>
<dbReference type="RefSeq" id="WP_058520355.1">
    <property type="nucleotide sequence ID" value="NZ_CAAAIP010000001.1"/>
</dbReference>
<evidence type="ECO:0000259" key="1">
    <source>
        <dbReference type="SMART" id="SM00871"/>
    </source>
</evidence>
<feature type="domain" description="AraC effector-binding" evidence="1">
    <location>
        <begin position="4"/>
        <end position="153"/>
    </location>
</feature>
<evidence type="ECO:0000313" key="2">
    <source>
        <dbReference type="EMBL" id="KTD73306.1"/>
    </source>
</evidence>
<dbReference type="AlphaFoldDB" id="A0A0W0ZW73"/>
<dbReference type="InterPro" id="IPR011256">
    <property type="entry name" value="Reg_factor_effector_dom_sf"/>
</dbReference>
<reference evidence="2 3" key="1">
    <citation type="submission" date="2015-11" db="EMBL/GenBank/DDBJ databases">
        <title>Genomic analysis of 38 Legionella species identifies large and diverse effector repertoires.</title>
        <authorList>
            <person name="Burstein D."/>
            <person name="Amaro F."/>
            <person name="Zusman T."/>
            <person name="Lifshitz Z."/>
            <person name="Cohen O."/>
            <person name="Gilbert J.A."/>
            <person name="Pupko T."/>
            <person name="Shuman H.A."/>
            <person name="Segal G."/>
        </authorList>
    </citation>
    <scope>NUCLEOTIDE SEQUENCE [LARGE SCALE GENOMIC DNA]</scope>
    <source>
        <strain evidence="2 3">ATCC 49180</strain>
    </source>
</reference>
<protein>
    <submittedName>
        <fullName evidence="2">Transcription activator</fullName>
    </submittedName>
</protein>
<dbReference type="SMART" id="SM00871">
    <property type="entry name" value="AraC_E_bind"/>
    <property type="match status" value="1"/>
</dbReference>
<dbReference type="PANTHER" id="PTHR36444:SF2">
    <property type="entry name" value="TRANSCRIPTIONAL REGULATOR PROTEIN YOBU-RELATED"/>
    <property type="match status" value="1"/>
</dbReference>
<dbReference type="EMBL" id="LNZA01000001">
    <property type="protein sequence ID" value="KTD73306.1"/>
    <property type="molecule type" value="Genomic_DNA"/>
</dbReference>
<name>A0A0W0ZW73_9GAMM</name>
<dbReference type="Pfam" id="PF06445">
    <property type="entry name" value="GyrI-like"/>
    <property type="match status" value="1"/>
</dbReference>